<dbReference type="Proteomes" id="UP000292957">
    <property type="component" value="Unassembled WGS sequence"/>
</dbReference>
<sequence>MSPLLMILLVCVRDVFGFRFMIEHGRCQVSCIASAYHLVSVRVWGCGVRIGESKESLQPLPSQGMHILLDVVTEVLVRE</sequence>
<reference evidence="2" key="1">
    <citation type="submission" date="2019-01" db="EMBL/GenBank/DDBJ databases">
        <title>Draft genome sequences of three monokaryotic isolates of the white-rot basidiomycete fungus Dichomitus squalens.</title>
        <authorList>
            <consortium name="DOE Joint Genome Institute"/>
            <person name="Lopez S.C."/>
            <person name="Andreopoulos B."/>
            <person name="Pangilinan J."/>
            <person name="Lipzen A."/>
            <person name="Riley R."/>
            <person name="Ahrendt S."/>
            <person name="Ng V."/>
            <person name="Barry K."/>
            <person name="Daum C."/>
            <person name="Grigoriev I.V."/>
            <person name="Hilden K.S."/>
            <person name="Makela M.R."/>
            <person name="de Vries R.P."/>
        </authorList>
    </citation>
    <scope>NUCLEOTIDE SEQUENCE [LARGE SCALE GENOMIC DNA]</scope>
    <source>
        <strain evidence="2">OM18370.1</strain>
    </source>
</reference>
<organism evidence="2">
    <name type="scientific">Dichomitus squalens</name>
    <dbReference type="NCBI Taxonomy" id="114155"/>
    <lineage>
        <taxon>Eukaryota</taxon>
        <taxon>Fungi</taxon>
        <taxon>Dikarya</taxon>
        <taxon>Basidiomycota</taxon>
        <taxon>Agaricomycotina</taxon>
        <taxon>Agaricomycetes</taxon>
        <taxon>Polyporales</taxon>
        <taxon>Polyporaceae</taxon>
        <taxon>Dichomitus</taxon>
    </lineage>
</organism>
<name>A0A4Q9MHS4_9APHY</name>
<gene>
    <name evidence="2" type="ORF">BD311DRAFT_761209</name>
</gene>
<feature type="signal peptide" evidence="1">
    <location>
        <begin position="1"/>
        <end position="17"/>
    </location>
</feature>
<accession>A0A4Q9MHS4</accession>
<protein>
    <recommendedName>
        <fullName evidence="3">Secreted protein</fullName>
    </recommendedName>
</protein>
<dbReference type="AlphaFoldDB" id="A0A4Q9MHS4"/>
<keyword evidence="1" id="KW-0732">Signal</keyword>
<dbReference type="EMBL" id="ML143437">
    <property type="protein sequence ID" value="TBU27024.1"/>
    <property type="molecule type" value="Genomic_DNA"/>
</dbReference>
<evidence type="ECO:0000313" key="2">
    <source>
        <dbReference type="EMBL" id="TBU27024.1"/>
    </source>
</evidence>
<proteinExistence type="predicted"/>
<evidence type="ECO:0000256" key="1">
    <source>
        <dbReference type="SAM" id="SignalP"/>
    </source>
</evidence>
<evidence type="ECO:0008006" key="3">
    <source>
        <dbReference type="Google" id="ProtNLM"/>
    </source>
</evidence>
<feature type="chain" id="PRO_5020838448" description="Secreted protein" evidence="1">
    <location>
        <begin position="18"/>
        <end position="79"/>
    </location>
</feature>